<dbReference type="InterPro" id="IPR029058">
    <property type="entry name" value="AB_hydrolase_fold"/>
</dbReference>
<evidence type="ECO:0000313" key="20">
    <source>
        <dbReference type="Proteomes" id="UP000646827"/>
    </source>
</evidence>
<keyword evidence="8" id="KW-0967">Endosome</keyword>
<evidence type="ECO:0000256" key="13">
    <source>
        <dbReference type="ARBA" id="ARBA00023006"/>
    </source>
</evidence>
<dbReference type="OrthoDB" id="58570at2759"/>
<comment type="similarity">
    <text evidence="4">Belongs to the AB hydrolase superfamily. Lipase family.</text>
</comment>
<sequence>MKFCHSKLSLFFFLTISIFYSNKGCCYGFVQSKQTPFLSFPTNQEQSLRLKGIYYRPPESRQVWHYQVPQSRPWKTTKEEEGKKHLDKDLKVLPVLNVIPRPKNTNERLRDLYNQGRLMRLSSLDTTEFESTWGLVPDVSHRPSILTLAIMTNNAYTSLNDTDSKYWYPLSPPWNVNSSFGWSDDGIRGHVFGNEDDSLLVITFKGTSAGLFTGGETGDRDKQNDNTLFSCCCARVSRMWQPVCDCYVGNTYQCESHCLEKALLEQELYYDHALEIFKEVSDRYPQSTIWLTGHSLGGALSAMVGATFGVPTVTFESPGDQLPSSRLHLPRAPGAAHMPIWHFGHTADPIFVGVCTGPWSTCWYGGFALETRCHTGKVCTWDTVNEHGWSVDIRSHRIGDVIDRILNQPDEFPSMPDCQPESEECVDCQLWDYYDERDPLQSYYYQQRQQL</sequence>
<feature type="chain" id="PRO_5034552822" description="triacylglycerol lipase" evidence="18">
    <location>
        <begin position="29"/>
        <end position="451"/>
    </location>
</feature>
<evidence type="ECO:0000256" key="16">
    <source>
        <dbReference type="ARBA" id="ARBA00023180"/>
    </source>
</evidence>
<keyword evidence="12" id="KW-1133">Transmembrane helix</keyword>
<dbReference type="GO" id="GO:0034496">
    <property type="term" value="P:multivesicular body membrane disassembly"/>
    <property type="evidence" value="ECO:0007669"/>
    <property type="project" value="TreeGrafter"/>
</dbReference>
<evidence type="ECO:0000256" key="1">
    <source>
        <dbReference type="ARBA" id="ARBA00001024"/>
    </source>
</evidence>
<comment type="subcellular location">
    <subcellularLocation>
        <location evidence="3">Endosome</location>
        <location evidence="3">Multivesicular body membrane</location>
        <topology evidence="3">Single-pass type II membrane protein</topology>
    </subcellularLocation>
    <subcellularLocation>
        <location evidence="2">Prevacuolar compartment membrane</location>
        <topology evidence="2">Single-pass type II membrane protein</topology>
    </subcellularLocation>
</comment>
<protein>
    <recommendedName>
        <fullName evidence="6">triacylglycerol lipase</fullName>
        <ecNumber evidence="6">3.1.1.3</ecNumber>
    </recommendedName>
    <alternativeName>
        <fullName evidence="17">Autophagy-related protein 15</fullName>
    </alternativeName>
</protein>
<comment type="catalytic activity">
    <reaction evidence="1">
        <text>a triacylglycerol + H2O = a diacylglycerol + a fatty acid + H(+)</text>
        <dbReference type="Rhea" id="RHEA:12044"/>
        <dbReference type="ChEBI" id="CHEBI:15377"/>
        <dbReference type="ChEBI" id="CHEBI:15378"/>
        <dbReference type="ChEBI" id="CHEBI:17855"/>
        <dbReference type="ChEBI" id="CHEBI:18035"/>
        <dbReference type="ChEBI" id="CHEBI:28868"/>
        <dbReference type="EC" id="3.1.1.3"/>
    </reaction>
</comment>
<feature type="signal peptide" evidence="18">
    <location>
        <begin position="1"/>
        <end position="28"/>
    </location>
</feature>
<name>A0A8H7S9B4_9FUNG</name>
<evidence type="ECO:0000256" key="9">
    <source>
        <dbReference type="ARBA" id="ARBA00022801"/>
    </source>
</evidence>
<dbReference type="AlphaFoldDB" id="A0A8H7S9B4"/>
<evidence type="ECO:0000256" key="17">
    <source>
        <dbReference type="ARBA" id="ARBA00029828"/>
    </source>
</evidence>
<reference evidence="19 20" key="1">
    <citation type="submission" date="2020-12" db="EMBL/GenBank/DDBJ databases">
        <title>Metabolic potential, ecology and presence of endohyphal bacteria is reflected in genomic diversity of Mucoromycotina.</title>
        <authorList>
            <person name="Muszewska A."/>
            <person name="Okrasinska A."/>
            <person name="Steczkiewicz K."/>
            <person name="Drgas O."/>
            <person name="Orlowska M."/>
            <person name="Perlinska-Lenart U."/>
            <person name="Aleksandrzak-Piekarczyk T."/>
            <person name="Szatraj K."/>
            <person name="Zielenkiewicz U."/>
            <person name="Pilsyk S."/>
            <person name="Malc E."/>
            <person name="Mieczkowski P."/>
            <person name="Kruszewska J.S."/>
            <person name="Biernat P."/>
            <person name="Pawlowska J."/>
        </authorList>
    </citation>
    <scope>NUCLEOTIDE SEQUENCE [LARGE SCALE GENOMIC DNA]</scope>
    <source>
        <strain evidence="19 20">CBS 142.35</strain>
    </source>
</reference>
<dbReference type="EC" id="3.1.1.3" evidence="6"/>
<evidence type="ECO:0000256" key="4">
    <source>
        <dbReference type="ARBA" id="ARBA00010701"/>
    </source>
</evidence>
<evidence type="ECO:0000256" key="8">
    <source>
        <dbReference type="ARBA" id="ARBA00022753"/>
    </source>
</evidence>
<dbReference type="Proteomes" id="UP000646827">
    <property type="component" value="Unassembled WGS sequence"/>
</dbReference>
<keyword evidence="14" id="KW-0443">Lipid metabolism</keyword>
<dbReference type="GO" id="GO:0034727">
    <property type="term" value="P:piecemeal microautophagy of the nucleus"/>
    <property type="evidence" value="ECO:0007669"/>
    <property type="project" value="TreeGrafter"/>
</dbReference>
<keyword evidence="20" id="KW-1185">Reference proteome</keyword>
<dbReference type="PANTHER" id="PTHR47175:SF2">
    <property type="entry name" value="LIPASE ATG15-RELATED"/>
    <property type="match status" value="1"/>
</dbReference>
<dbReference type="GO" id="GO:0004806">
    <property type="term" value="F:triacylglycerol lipase activity"/>
    <property type="evidence" value="ECO:0007669"/>
    <property type="project" value="UniProtKB-EC"/>
</dbReference>
<comment type="subunit">
    <text evidence="5">Binds to both phosphatidylinositol (PI) and phosphatidylinositol 3,5-bisphosphate (PIP2).</text>
</comment>
<evidence type="ECO:0000256" key="2">
    <source>
        <dbReference type="ARBA" id="ARBA00004270"/>
    </source>
</evidence>
<accession>A0A8H7S9B4</accession>
<dbReference type="GO" id="GO:0005775">
    <property type="term" value="C:vacuolar lumen"/>
    <property type="evidence" value="ECO:0007669"/>
    <property type="project" value="TreeGrafter"/>
</dbReference>
<evidence type="ECO:0000256" key="12">
    <source>
        <dbReference type="ARBA" id="ARBA00022989"/>
    </source>
</evidence>
<evidence type="ECO:0000313" key="19">
    <source>
        <dbReference type="EMBL" id="KAG2225250.1"/>
    </source>
</evidence>
<keyword evidence="16" id="KW-0325">Glycoprotein</keyword>
<gene>
    <name evidence="19" type="ORF">INT45_001473</name>
</gene>
<organism evidence="19 20">
    <name type="scientific">Circinella minor</name>
    <dbReference type="NCBI Taxonomy" id="1195481"/>
    <lineage>
        <taxon>Eukaryota</taxon>
        <taxon>Fungi</taxon>
        <taxon>Fungi incertae sedis</taxon>
        <taxon>Mucoromycota</taxon>
        <taxon>Mucoromycotina</taxon>
        <taxon>Mucoromycetes</taxon>
        <taxon>Mucorales</taxon>
        <taxon>Lichtheimiaceae</taxon>
        <taxon>Circinella</taxon>
    </lineage>
</organism>
<evidence type="ECO:0000256" key="3">
    <source>
        <dbReference type="ARBA" id="ARBA00004343"/>
    </source>
</evidence>
<evidence type="ECO:0000256" key="5">
    <source>
        <dbReference type="ARBA" id="ARBA00011137"/>
    </source>
</evidence>
<dbReference type="GO" id="GO:0004620">
    <property type="term" value="F:phospholipase activity"/>
    <property type="evidence" value="ECO:0007669"/>
    <property type="project" value="TreeGrafter"/>
</dbReference>
<evidence type="ECO:0000256" key="18">
    <source>
        <dbReference type="SAM" id="SignalP"/>
    </source>
</evidence>
<dbReference type="InterPro" id="IPR050805">
    <property type="entry name" value="ATG15_Lipase"/>
</dbReference>
<evidence type="ECO:0000256" key="7">
    <source>
        <dbReference type="ARBA" id="ARBA00022692"/>
    </source>
</evidence>
<keyword evidence="10" id="KW-0442">Lipid degradation</keyword>
<dbReference type="PANTHER" id="PTHR47175">
    <property type="entry name" value="LIPASE ATG15-RELATED"/>
    <property type="match status" value="1"/>
</dbReference>
<dbReference type="GO" id="GO:0006660">
    <property type="term" value="P:phosphatidylserine catabolic process"/>
    <property type="evidence" value="ECO:0007669"/>
    <property type="project" value="TreeGrafter"/>
</dbReference>
<dbReference type="SUPFAM" id="SSF53474">
    <property type="entry name" value="alpha/beta-Hydrolases"/>
    <property type="match status" value="1"/>
</dbReference>
<dbReference type="Pfam" id="PF26363">
    <property type="entry name" value="Phospholipase-like"/>
    <property type="match status" value="1"/>
</dbReference>
<evidence type="ECO:0000256" key="11">
    <source>
        <dbReference type="ARBA" id="ARBA00022968"/>
    </source>
</evidence>
<comment type="caution">
    <text evidence="19">The sequence shown here is derived from an EMBL/GenBank/DDBJ whole genome shotgun (WGS) entry which is preliminary data.</text>
</comment>
<proteinExistence type="inferred from homology"/>
<evidence type="ECO:0000256" key="14">
    <source>
        <dbReference type="ARBA" id="ARBA00023098"/>
    </source>
</evidence>
<dbReference type="GO" id="GO:0032585">
    <property type="term" value="C:multivesicular body membrane"/>
    <property type="evidence" value="ECO:0007669"/>
    <property type="project" value="UniProtKB-SubCell"/>
</dbReference>
<dbReference type="Gene3D" id="3.40.50.1820">
    <property type="entry name" value="alpha/beta hydrolase"/>
    <property type="match status" value="1"/>
</dbReference>
<evidence type="ECO:0000256" key="15">
    <source>
        <dbReference type="ARBA" id="ARBA00023136"/>
    </source>
</evidence>
<dbReference type="EMBL" id="JAEPRB010000030">
    <property type="protein sequence ID" value="KAG2225250.1"/>
    <property type="molecule type" value="Genomic_DNA"/>
</dbReference>
<keyword evidence="13" id="KW-0072">Autophagy</keyword>
<dbReference type="GO" id="GO:0046461">
    <property type="term" value="P:neutral lipid catabolic process"/>
    <property type="evidence" value="ECO:0007669"/>
    <property type="project" value="TreeGrafter"/>
</dbReference>
<evidence type="ECO:0000256" key="6">
    <source>
        <dbReference type="ARBA" id="ARBA00013279"/>
    </source>
</evidence>
<keyword evidence="9" id="KW-0378">Hydrolase</keyword>
<evidence type="ECO:0000256" key="10">
    <source>
        <dbReference type="ARBA" id="ARBA00022963"/>
    </source>
</evidence>
<keyword evidence="11" id="KW-0735">Signal-anchor</keyword>
<keyword evidence="15" id="KW-0472">Membrane</keyword>
<keyword evidence="7" id="KW-0812">Transmembrane</keyword>
<keyword evidence="18" id="KW-0732">Signal</keyword>